<feature type="region of interest" description="Disordered" evidence="1">
    <location>
        <begin position="325"/>
        <end position="344"/>
    </location>
</feature>
<name>W6MQ77_9ASCO</name>
<dbReference type="STRING" id="1382522.W6MQ77"/>
<dbReference type="GeneID" id="34520800"/>
<feature type="compositionally biased region" description="Acidic residues" evidence="1">
    <location>
        <begin position="326"/>
        <end position="344"/>
    </location>
</feature>
<sequence>MRGTTKTAASGLYRTQRMFLSTMETSVGRKVNEFLLFHNTPKKLKSLVYRAKNATNLLAQNLITSEGEPIVPRSPVQPISENDIIQWIRESEDYDDLLKVKSKLPLFPTTGTTSRLTPNATNEFLFRSVELQRLPHGLATFYSLSGFKGKVGPRSLHAIYLLEYIKLLKTGNPSCYERLESKLQGPLKHTGEQVISHKNGLFHTAIATCKLRYLANDEYKDQELLKEVLKEVENVKAPHSVKDVLESGDLKAIEHTLKANQVLHGVFTALVESIEAAPLAANIPAATIEEIKAYLADVKLLAEKSGEQLLIERLKENAQFKKIEADAEAEIPEEASETDTAESK</sequence>
<evidence type="ECO:0000313" key="2">
    <source>
        <dbReference type="EMBL" id="CDK27417.1"/>
    </source>
</evidence>
<proteinExistence type="predicted"/>
<dbReference type="RefSeq" id="XP_022459412.1">
    <property type="nucleotide sequence ID" value="XM_022601806.1"/>
</dbReference>
<dbReference type="EMBL" id="HG793128">
    <property type="protein sequence ID" value="CDK27417.1"/>
    <property type="molecule type" value="Genomic_DNA"/>
</dbReference>
<organism evidence="2 3">
    <name type="scientific">Kuraishia capsulata CBS 1993</name>
    <dbReference type="NCBI Taxonomy" id="1382522"/>
    <lineage>
        <taxon>Eukaryota</taxon>
        <taxon>Fungi</taxon>
        <taxon>Dikarya</taxon>
        <taxon>Ascomycota</taxon>
        <taxon>Saccharomycotina</taxon>
        <taxon>Pichiomycetes</taxon>
        <taxon>Pichiales</taxon>
        <taxon>Pichiaceae</taxon>
        <taxon>Kuraishia</taxon>
    </lineage>
</organism>
<evidence type="ECO:0000313" key="3">
    <source>
        <dbReference type="Proteomes" id="UP000019384"/>
    </source>
</evidence>
<dbReference type="OrthoDB" id="4061106at2759"/>
<gene>
    <name evidence="2" type="ORF">KUCA_T00003395001</name>
</gene>
<reference evidence="2" key="1">
    <citation type="submission" date="2013-12" db="EMBL/GenBank/DDBJ databases">
        <authorList>
            <person name="Genoscope - CEA"/>
        </authorList>
    </citation>
    <scope>NUCLEOTIDE SEQUENCE</scope>
    <source>
        <strain evidence="2">CBS 1993</strain>
    </source>
</reference>
<evidence type="ECO:0000256" key="1">
    <source>
        <dbReference type="SAM" id="MobiDB-lite"/>
    </source>
</evidence>
<protein>
    <submittedName>
        <fullName evidence="2">Uncharacterized protein</fullName>
    </submittedName>
</protein>
<dbReference type="AlphaFoldDB" id="W6MQ77"/>
<dbReference type="Proteomes" id="UP000019384">
    <property type="component" value="Unassembled WGS sequence"/>
</dbReference>
<keyword evidence="3" id="KW-1185">Reference proteome</keyword>
<dbReference type="HOGENOM" id="CLU_806684_0_0_1"/>
<accession>W6MQ77</accession>
<reference evidence="2" key="2">
    <citation type="submission" date="2014-02" db="EMBL/GenBank/DDBJ databases">
        <title>Complete DNA sequence of /Kuraishia capsulata/ illustrates novel genomic features among budding yeasts (/Saccharomycotina/).</title>
        <authorList>
            <person name="Morales L."/>
            <person name="Noel B."/>
            <person name="Porcel B."/>
            <person name="Marcet-Houben M."/>
            <person name="Hullo M-F."/>
            <person name="Sacerdot C."/>
            <person name="Tekaia F."/>
            <person name="Leh-Louis V."/>
            <person name="Despons L."/>
            <person name="Khanna V."/>
            <person name="Aury J-M."/>
            <person name="Barbe V."/>
            <person name="Couloux A."/>
            <person name="Labadie K."/>
            <person name="Pelletier E."/>
            <person name="Souciet J-L."/>
            <person name="Boekhout T."/>
            <person name="Gabaldon T."/>
            <person name="Wincker P."/>
            <person name="Dujon B."/>
        </authorList>
    </citation>
    <scope>NUCLEOTIDE SEQUENCE</scope>
    <source>
        <strain evidence="2">CBS 1993</strain>
    </source>
</reference>